<feature type="compositionally biased region" description="Basic and acidic residues" evidence="1">
    <location>
        <begin position="83"/>
        <end position="96"/>
    </location>
</feature>
<dbReference type="OrthoDB" id="2059175at2"/>
<feature type="compositionally biased region" description="Acidic residues" evidence="1">
    <location>
        <begin position="71"/>
        <end position="82"/>
    </location>
</feature>
<evidence type="ECO:0000313" key="2">
    <source>
        <dbReference type="EMBL" id="ABX43941.1"/>
    </source>
</evidence>
<dbReference type="AlphaFoldDB" id="A9KIS8"/>
<evidence type="ECO:0008006" key="4">
    <source>
        <dbReference type="Google" id="ProtNLM"/>
    </source>
</evidence>
<evidence type="ECO:0000256" key="1">
    <source>
        <dbReference type="SAM" id="MobiDB-lite"/>
    </source>
</evidence>
<dbReference type="HOGENOM" id="CLU_2354830_0_0_9"/>
<sequence length="96" mass="10643" precursor="true">MKKFFKFVAGVVSIGALACGAYYFCKKYICKETPDDFDDLEDDLDDFDMTDSSSSNDSREYVSINITSESAEAESLAEESSNESEKSSEEKATEAE</sequence>
<evidence type="ECO:0000313" key="3">
    <source>
        <dbReference type="Proteomes" id="UP000000370"/>
    </source>
</evidence>
<dbReference type="KEGG" id="cpy:Cphy_3592"/>
<name>A9KIS8_LACP7</name>
<protein>
    <recommendedName>
        <fullName evidence="4">Lipoprotein</fullName>
    </recommendedName>
</protein>
<dbReference type="Proteomes" id="UP000000370">
    <property type="component" value="Chromosome"/>
</dbReference>
<organism evidence="2 3">
    <name type="scientific">Lachnoclostridium phytofermentans (strain ATCC 700394 / DSM 18823 / ISDg)</name>
    <name type="common">Clostridium phytofermentans</name>
    <dbReference type="NCBI Taxonomy" id="357809"/>
    <lineage>
        <taxon>Bacteria</taxon>
        <taxon>Bacillati</taxon>
        <taxon>Bacillota</taxon>
        <taxon>Clostridia</taxon>
        <taxon>Lachnospirales</taxon>
        <taxon>Lachnospiraceae</taxon>
    </lineage>
</organism>
<reference evidence="3" key="1">
    <citation type="submission" date="2007-11" db="EMBL/GenBank/DDBJ databases">
        <title>Complete genome sequence of Clostridium phytofermentans ISDg.</title>
        <authorList>
            <person name="Leschine S.B."/>
            <person name="Warnick T.A."/>
            <person name="Blanchard J.L."/>
            <person name="Schnell D.J."/>
            <person name="Petit E.L."/>
            <person name="LaTouf W.G."/>
            <person name="Copeland A."/>
            <person name="Lucas S."/>
            <person name="Lapidus A."/>
            <person name="Barry K."/>
            <person name="Glavina del Rio T."/>
            <person name="Dalin E."/>
            <person name="Tice H."/>
            <person name="Pitluck S."/>
            <person name="Kiss H."/>
            <person name="Brettin T."/>
            <person name="Bruce D."/>
            <person name="Detter J.C."/>
            <person name="Han C."/>
            <person name="Kuske C."/>
            <person name="Schmutz J."/>
            <person name="Larimer F."/>
            <person name="Land M."/>
            <person name="Hauser L."/>
            <person name="Kyrpides N."/>
            <person name="Kim E.A."/>
            <person name="Richardson P."/>
        </authorList>
    </citation>
    <scope>NUCLEOTIDE SEQUENCE [LARGE SCALE GENOMIC DNA]</scope>
    <source>
        <strain evidence="3">ATCC 700394 / DSM 18823 / ISDg</strain>
    </source>
</reference>
<proteinExistence type="predicted"/>
<accession>A9KIS8</accession>
<dbReference type="RefSeq" id="WP_012201589.1">
    <property type="nucleotide sequence ID" value="NC_010001.1"/>
</dbReference>
<dbReference type="EMBL" id="CP000885">
    <property type="protein sequence ID" value="ABX43941.1"/>
    <property type="molecule type" value="Genomic_DNA"/>
</dbReference>
<feature type="compositionally biased region" description="Acidic residues" evidence="1">
    <location>
        <begin position="40"/>
        <end position="49"/>
    </location>
</feature>
<dbReference type="PROSITE" id="PS51257">
    <property type="entry name" value="PROKAR_LIPOPROTEIN"/>
    <property type="match status" value="1"/>
</dbReference>
<gene>
    <name evidence="2" type="ordered locus">Cphy_3592</name>
</gene>
<keyword evidence="3" id="KW-1185">Reference proteome</keyword>
<dbReference type="eggNOG" id="ENOG5033A51">
    <property type="taxonomic scope" value="Bacteria"/>
</dbReference>
<feature type="region of interest" description="Disordered" evidence="1">
    <location>
        <begin position="40"/>
        <end position="96"/>
    </location>
</feature>